<dbReference type="InterPro" id="IPR011006">
    <property type="entry name" value="CheY-like_superfamily"/>
</dbReference>
<evidence type="ECO:0000256" key="6">
    <source>
        <dbReference type="PROSITE-ProRule" id="PRU00169"/>
    </source>
</evidence>
<evidence type="ECO:0000256" key="5">
    <source>
        <dbReference type="ARBA" id="ARBA00023163"/>
    </source>
</evidence>
<dbReference type="Proteomes" id="UP001324634">
    <property type="component" value="Chromosome"/>
</dbReference>
<evidence type="ECO:0000313" key="10">
    <source>
        <dbReference type="EMBL" id="WPU65946.1"/>
    </source>
</evidence>
<dbReference type="GO" id="GO:0000156">
    <property type="term" value="F:phosphorelay response regulator activity"/>
    <property type="evidence" value="ECO:0007669"/>
    <property type="project" value="TreeGrafter"/>
</dbReference>
<dbReference type="PANTHER" id="PTHR48111:SF1">
    <property type="entry name" value="TWO-COMPONENT RESPONSE REGULATOR ORR33"/>
    <property type="match status" value="1"/>
</dbReference>
<dbReference type="InterPro" id="IPR001789">
    <property type="entry name" value="Sig_transdc_resp-reg_receiver"/>
</dbReference>
<dbReference type="InterPro" id="IPR039420">
    <property type="entry name" value="WalR-like"/>
</dbReference>
<dbReference type="InterPro" id="IPR036388">
    <property type="entry name" value="WH-like_DNA-bd_sf"/>
</dbReference>
<dbReference type="InterPro" id="IPR016032">
    <property type="entry name" value="Sig_transdc_resp-reg_C-effctor"/>
</dbReference>
<reference evidence="10 11" key="1">
    <citation type="submission" date="2023-11" db="EMBL/GenBank/DDBJ databases">
        <title>Peredibacter starrii A3.12.</title>
        <authorList>
            <person name="Mitchell R.J."/>
        </authorList>
    </citation>
    <scope>NUCLEOTIDE SEQUENCE [LARGE SCALE GENOMIC DNA]</scope>
    <source>
        <strain evidence="10 11">A3.12</strain>
    </source>
</reference>
<dbReference type="GO" id="GO:0006355">
    <property type="term" value="P:regulation of DNA-templated transcription"/>
    <property type="evidence" value="ECO:0007669"/>
    <property type="project" value="InterPro"/>
</dbReference>
<dbReference type="PROSITE" id="PS51755">
    <property type="entry name" value="OMPR_PHOB"/>
    <property type="match status" value="1"/>
</dbReference>
<dbReference type="SUPFAM" id="SSF52172">
    <property type="entry name" value="CheY-like"/>
    <property type="match status" value="1"/>
</dbReference>
<dbReference type="PROSITE" id="PS50110">
    <property type="entry name" value="RESPONSE_REGULATORY"/>
    <property type="match status" value="1"/>
</dbReference>
<keyword evidence="4 7" id="KW-0238">DNA-binding</keyword>
<evidence type="ECO:0000259" key="8">
    <source>
        <dbReference type="PROSITE" id="PS50110"/>
    </source>
</evidence>
<feature type="domain" description="OmpR/PhoB-type" evidence="9">
    <location>
        <begin position="126"/>
        <end position="225"/>
    </location>
</feature>
<feature type="DNA-binding region" description="OmpR/PhoB-type" evidence="7">
    <location>
        <begin position="126"/>
        <end position="225"/>
    </location>
</feature>
<sequence>MKWTLIYFDDQVQNIEAYKEFLSDKFNVIGSNDPRSLTTLLQDNNPHVILLDVHMPYIDGHELHKNIVDHPLYNGCPIIFISGDQSDENKLRSYEKGGIDFLPRDLSPEEIVARLTNKVKFFLQMSTKLELGNLSMDVKTMKATVNGQNADLTLLELRLLSNILRSYPAPLTRSDLILRVWGNDTVKPGTINTHLTNLKPKIEAWDHQIKVREENILVQKAQKKI</sequence>
<dbReference type="PANTHER" id="PTHR48111">
    <property type="entry name" value="REGULATOR OF RPOS"/>
    <property type="match status" value="1"/>
</dbReference>
<keyword evidence="3" id="KW-0805">Transcription regulation</keyword>
<dbReference type="Gene3D" id="3.40.50.2300">
    <property type="match status" value="1"/>
</dbReference>
<dbReference type="RefSeq" id="WP_321397459.1">
    <property type="nucleotide sequence ID" value="NZ_CP139487.1"/>
</dbReference>
<evidence type="ECO:0000256" key="3">
    <source>
        <dbReference type="ARBA" id="ARBA00023015"/>
    </source>
</evidence>
<keyword evidence="11" id="KW-1185">Reference proteome</keyword>
<keyword evidence="5" id="KW-0804">Transcription</keyword>
<keyword evidence="2" id="KW-0902">Two-component regulatory system</keyword>
<gene>
    <name evidence="10" type="ORF">SOO65_04230</name>
</gene>
<proteinExistence type="predicted"/>
<feature type="domain" description="Response regulatory" evidence="8">
    <location>
        <begin position="4"/>
        <end position="119"/>
    </location>
</feature>
<dbReference type="GO" id="GO:0032993">
    <property type="term" value="C:protein-DNA complex"/>
    <property type="evidence" value="ECO:0007669"/>
    <property type="project" value="TreeGrafter"/>
</dbReference>
<dbReference type="SMART" id="SM00448">
    <property type="entry name" value="REC"/>
    <property type="match status" value="1"/>
</dbReference>
<dbReference type="GO" id="GO:0005829">
    <property type="term" value="C:cytosol"/>
    <property type="evidence" value="ECO:0007669"/>
    <property type="project" value="TreeGrafter"/>
</dbReference>
<keyword evidence="1 6" id="KW-0597">Phosphoprotein</keyword>
<dbReference type="InterPro" id="IPR001867">
    <property type="entry name" value="OmpR/PhoB-type_DNA-bd"/>
</dbReference>
<evidence type="ECO:0000256" key="7">
    <source>
        <dbReference type="PROSITE-ProRule" id="PRU01091"/>
    </source>
</evidence>
<evidence type="ECO:0000259" key="9">
    <source>
        <dbReference type="PROSITE" id="PS51755"/>
    </source>
</evidence>
<dbReference type="Gene3D" id="1.10.10.10">
    <property type="entry name" value="Winged helix-like DNA-binding domain superfamily/Winged helix DNA-binding domain"/>
    <property type="match status" value="1"/>
</dbReference>
<accession>A0AAX4HRJ8</accession>
<evidence type="ECO:0000256" key="1">
    <source>
        <dbReference type="ARBA" id="ARBA00022553"/>
    </source>
</evidence>
<dbReference type="Pfam" id="PF00486">
    <property type="entry name" value="Trans_reg_C"/>
    <property type="match status" value="1"/>
</dbReference>
<dbReference type="EMBL" id="CP139487">
    <property type="protein sequence ID" value="WPU65946.1"/>
    <property type="molecule type" value="Genomic_DNA"/>
</dbReference>
<dbReference type="AlphaFoldDB" id="A0AAX4HRJ8"/>
<evidence type="ECO:0000256" key="4">
    <source>
        <dbReference type="ARBA" id="ARBA00023125"/>
    </source>
</evidence>
<name>A0AAX4HRJ8_9BACT</name>
<evidence type="ECO:0000256" key="2">
    <source>
        <dbReference type="ARBA" id="ARBA00023012"/>
    </source>
</evidence>
<dbReference type="KEGG" id="psti:SOO65_04230"/>
<organism evidence="10 11">
    <name type="scientific">Peredibacter starrii</name>
    <dbReference type="NCBI Taxonomy" id="28202"/>
    <lineage>
        <taxon>Bacteria</taxon>
        <taxon>Pseudomonadati</taxon>
        <taxon>Bdellovibrionota</taxon>
        <taxon>Bacteriovoracia</taxon>
        <taxon>Bacteriovoracales</taxon>
        <taxon>Bacteriovoracaceae</taxon>
        <taxon>Peredibacter</taxon>
    </lineage>
</organism>
<dbReference type="Pfam" id="PF00072">
    <property type="entry name" value="Response_reg"/>
    <property type="match status" value="1"/>
</dbReference>
<protein>
    <submittedName>
        <fullName evidence="10">Response regulator</fullName>
    </submittedName>
</protein>
<feature type="modified residue" description="4-aspartylphosphate" evidence="6">
    <location>
        <position position="52"/>
    </location>
</feature>
<evidence type="ECO:0000313" key="11">
    <source>
        <dbReference type="Proteomes" id="UP001324634"/>
    </source>
</evidence>
<dbReference type="GO" id="GO:0000976">
    <property type="term" value="F:transcription cis-regulatory region binding"/>
    <property type="evidence" value="ECO:0007669"/>
    <property type="project" value="TreeGrafter"/>
</dbReference>
<dbReference type="SUPFAM" id="SSF46894">
    <property type="entry name" value="C-terminal effector domain of the bipartite response regulators"/>
    <property type="match status" value="1"/>
</dbReference>